<dbReference type="EMBL" id="JAXLQG010000006">
    <property type="protein sequence ID" value="KAK5538754.1"/>
    <property type="molecule type" value="Genomic_DNA"/>
</dbReference>
<gene>
    <name evidence="1" type="ORF">LTR25_004298</name>
</gene>
<dbReference type="Proteomes" id="UP001345827">
    <property type="component" value="Unassembled WGS sequence"/>
</dbReference>
<evidence type="ECO:0000313" key="1">
    <source>
        <dbReference type="EMBL" id="KAK5538754.1"/>
    </source>
</evidence>
<proteinExistence type="predicted"/>
<protein>
    <submittedName>
        <fullName evidence="1">Uncharacterized protein</fullName>
    </submittedName>
</protein>
<accession>A0AAV9QC89</accession>
<organism evidence="1 2">
    <name type="scientific">Vermiconidia calcicola</name>
    <dbReference type="NCBI Taxonomy" id="1690605"/>
    <lineage>
        <taxon>Eukaryota</taxon>
        <taxon>Fungi</taxon>
        <taxon>Dikarya</taxon>
        <taxon>Ascomycota</taxon>
        <taxon>Pezizomycotina</taxon>
        <taxon>Dothideomycetes</taxon>
        <taxon>Dothideomycetidae</taxon>
        <taxon>Mycosphaerellales</taxon>
        <taxon>Extremaceae</taxon>
        <taxon>Vermiconidia</taxon>
    </lineage>
</organism>
<dbReference type="AlphaFoldDB" id="A0AAV9QC89"/>
<name>A0AAV9QC89_9PEZI</name>
<evidence type="ECO:0000313" key="2">
    <source>
        <dbReference type="Proteomes" id="UP001345827"/>
    </source>
</evidence>
<sequence>MAMACSPISSVWRGYCREKTPGFEEHSTSVLDTIPFLAVRIPFLFTQMDPLSNEYTLIPPDPVPGGPSGRSRLKTGERDQILSFHCARKKYSQARQRHQSRDQYLATPALTRPGATRSDTSSSIMTVSSVCTTPIDEMRNFGDSWFERQANSTVEYLQRKELNKKSSQSQSASKGYGEAYFENFAEQYEQYLAAKRA</sequence>
<keyword evidence="2" id="KW-1185">Reference proteome</keyword>
<comment type="caution">
    <text evidence="1">The sequence shown here is derived from an EMBL/GenBank/DDBJ whole genome shotgun (WGS) entry which is preliminary data.</text>
</comment>
<reference evidence="1 2" key="1">
    <citation type="submission" date="2023-06" db="EMBL/GenBank/DDBJ databases">
        <title>Black Yeasts Isolated from many extreme environments.</title>
        <authorList>
            <person name="Coleine C."/>
            <person name="Stajich J.E."/>
            <person name="Selbmann L."/>
        </authorList>
    </citation>
    <scope>NUCLEOTIDE SEQUENCE [LARGE SCALE GENOMIC DNA]</scope>
    <source>
        <strain evidence="1 2">CCFEE 5887</strain>
    </source>
</reference>